<gene>
    <name evidence="6" type="ORF">SAMN05421771_2221</name>
</gene>
<dbReference type="FunFam" id="3.30.70.270:FF:000001">
    <property type="entry name" value="Diguanylate cyclase domain protein"/>
    <property type="match status" value="1"/>
</dbReference>
<dbReference type="InterPro" id="IPR050469">
    <property type="entry name" value="Diguanylate_Cyclase"/>
</dbReference>
<dbReference type="GO" id="GO:0000160">
    <property type="term" value="P:phosphorelay signal transduction system"/>
    <property type="evidence" value="ECO:0007669"/>
    <property type="project" value="InterPro"/>
</dbReference>
<dbReference type="PROSITE" id="PS50887">
    <property type="entry name" value="GGDEF"/>
    <property type="match status" value="1"/>
</dbReference>
<dbReference type="PROSITE" id="PS50110">
    <property type="entry name" value="RESPONSE_REGULATORY"/>
    <property type="match status" value="1"/>
</dbReference>
<protein>
    <recommendedName>
        <fullName evidence="1">diguanylate cyclase</fullName>
        <ecNumber evidence="1">2.7.7.65</ecNumber>
    </recommendedName>
</protein>
<dbReference type="EMBL" id="FOZL01000001">
    <property type="protein sequence ID" value="SFS13026.1"/>
    <property type="molecule type" value="Genomic_DNA"/>
</dbReference>
<dbReference type="GO" id="GO:1902201">
    <property type="term" value="P:negative regulation of bacterial-type flagellum-dependent cell motility"/>
    <property type="evidence" value="ECO:0007669"/>
    <property type="project" value="TreeGrafter"/>
</dbReference>
<keyword evidence="3" id="KW-0597">Phosphoprotein</keyword>
<dbReference type="NCBIfam" id="TIGR00254">
    <property type="entry name" value="GGDEF"/>
    <property type="match status" value="1"/>
</dbReference>
<evidence type="ECO:0000256" key="2">
    <source>
        <dbReference type="ARBA" id="ARBA00034247"/>
    </source>
</evidence>
<evidence type="ECO:0000259" key="5">
    <source>
        <dbReference type="PROSITE" id="PS50887"/>
    </source>
</evidence>
<keyword evidence="7" id="KW-1185">Reference proteome</keyword>
<dbReference type="CDD" id="cd01949">
    <property type="entry name" value="GGDEF"/>
    <property type="match status" value="1"/>
</dbReference>
<dbReference type="InterPro" id="IPR029787">
    <property type="entry name" value="Nucleotide_cyclase"/>
</dbReference>
<dbReference type="PANTHER" id="PTHR45138:SF9">
    <property type="entry name" value="DIGUANYLATE CYCLASE DGCM-RELATED"/>
    <property type="match status" value="1"/>
</dbReference>
<sequence length="306" mass="34307">MRILIADDDLMSVRMMERILVLAGYEVVVADNGHDAMQHLQSPDGPRLALLDWMMPELDGPEVCRELRKDADRPYIYIVLLTSKDSKEDLVMALEAGADDFLTKPCNAGELKARLRTGHRILLLEDKLVEAREEMRFKATHDMLTGLWNRGAVQAALSYELRRLHREQSSVAVLLCDVDHFKSVNDSYGHLVGDDVLREVADRLHNAVRPGDVVGRYGGEEFLVVLRNCDHLLVVEAAERVRTTIASTPIQVRGRSLAIAISIGATVAEHSERVLVPEVLIGEADRMLYRAKQEGRNRVVISETIV</sequence>
<dbReference type="SMART" id="SM00448">
    <property type="entry name" value="REC"/>
    <property type="match status" value="1"/>
</dbReference>
<evidence type="ECO:0000313" key="6">
    <source>
        <dbReference type="EMBL" id="SFS13026.1"/>
    </source>
</evidence>
<dbReference type="SMART" id="SM00267">
    <property type="entry name" value="GGDEF"/>
    <property type="match status" value="1"/>
</dbReference>
<dbReference type="Pfam" id="PF00990">
    <property type="entry name" value="GGDEF"/>
    <property type="match status" value="1"/>
</dbReference>
<feature type="modified residue" description="4-aspartylphosphate" evidence="3">
    <location>
        <position position="52"/>
    </location>
</feature>
<organism evidence="6 7">
    <name type="scientific">Granulicella pectinivorans</name>
    <dbReference type="NCBI Taxonomy" id="474950"/>
    <lineage>
        <taxon>Bacteria</taxon>
        <taxon>Pseudomonadati</taxon>
        <taxon>Acidobacteriota</taxon>
        <taxon>Terriglobia</taxon>
        <taxon>Terriglobales</taxon>
        <taxon>Acidobacteriaceae</taxon>
        <taxon>Granulicella</taxon>
    </lineage>
</organism>
<dbReference type="InterPro" id="IPR001789">
    <property type="entry name" value="Sig_transdc_resp-reg_receiver"/>
</dbReference>
<dbReference type="RefSeq" id="WP_217644104.1">
    <property type="nucleotide sequence ID" value="NZ_FOZL01000001.1"/>
</dbReference>
<dbReference type="AlphaFoldDB" id="A0A1I6MBB5"/>
<reference evidence="6 7" key="1">
    <citation type="submission" date="2016-10" db="EMBL/GenBank/DDBJ databases">
        <authorList>
            <person name="de Groot N.N."/>
        </authorList>
    </citation>
    <scope>NUCLEOTIDE SEQUENCE [LARGE SCALE GENOMIC DNA]</scope>
    <source>
        <strain evidence="6 7">DSM 21001</strain>
    </source>
</reference>
<dbReference type="EC" id="2.7.7.65" evidence="1"/>
<dbReference type="GO" id="GO:0043709">
    <property type="term" value="P:cell adhesion involved in single-species biofilm formation"/>
    <property type="evidence" value="ECO:0007669"/>
    <property type="project" value="TreeGrafter"/>
</dbReference>
<dbReference type="GO" id="GO:0005886">
    <property type="term" value="C:plasma membrane"/>
    <property type="evidence" value="ECO:0007669"/>
    <property type="project" value="TreeGrafter"/>
</dbReference>
<dbReference type="Proteomes" id="UP000199024">
    <property type="component" value="Unassembled WGS sequence"/>
</dbReference>
<dbReference type="PANTHER" id="PTHR45138">
    <property type="entry name" value="REGULATORY COMPONENTS OF SENSORY TRANSDUCTION SYSTEM"/>
    <property type="match status" value="1"/>
</dbReference>
<dbReference type="InterPro" id="IPR000160">
    <property type="entry name" value="GGDEF_dom"/>
</dbReference>
<name>A0A1I6MBB5_9BACT</name>
<dbReference type="SUPFAM" id="SSF52172">
    <property type="entry name" value="CheY-like"/>
    <property type="match status" value="1"/>
</dbReference>
<dbReference type="STRING" id="474950.SAMN05421771_2221"/>
<evidence type="ECO:0000256" key="1">
    <source>
        <dbReference type="ARBA" id="ARBA00012528"/>
    </source>
</evidence>
<dbReference type="Gene3D" id="3.40.50.2300">
    <property type="match status" value="1"/>
</dbReference>
<dbReference type="SUPFAM" id="SSF55073">
    <property type="entry name" value="Nucleotide cyclase"/>
    <property type="match status" value="1"/>
</dbReference>
<evidence type="ECO:0000259" key="4">
    <source>
        <dbReference type="PROSITE" id="PS50110"/>
    </source>
</evidence>
<dbReference type="Pfam" id="PF00072">
    <property type="entry name" value="Response_reg"/>
    <property type="match status" value="1"/>
</dbReference>
<feature type="domain" description="Response regulatory" evidence="4">
    <location>
        <begin position="2"/>
        <end position="119"/>
    </location>
</feature>
<accession>A0A1I6MBB5</accession>
<dbReference type="Gene3D" id="3.30.70.270">
    <property type="match status" value="1"/>
</dbReference>
<dbReference type="InterPro" id="IPR011006">
    <property type="entry name" value="CheY-like_superfamily"/>
</dbReference>
<proteinExistence type="predicted"/>
<feature type="domain" description="GGDEF" evidence="5">
    <location>
        <begin position="169"/>
        <end position="304"/>
    </location>
</feature>
<evidence type="ECO:0000256" key="3">
    <source>
        <dbReference type="PROSITE-ProRule" id="PRU00169"/>
    </source>
</evidence>
<evidence type="ECO:0000313" key="7">
    <source>
        <dbReference type="Proteomes" id="UP000199024"/>
    </source>
</evidence>
<dbReference type="CDD" id="cd17574">
    <property type="entry name" value="REC_OmpR"/>
    <property type="match status" value="1"/>
</dbReference>
<dbReference type="GO" id="GO:0052621">
    <property type="term" value="F:diguanylate cyclase activity"/>
    <property type="evidence" value="ECO:0007669"/>
    <property type="project" value="UniProtKB-EC"/>
</dbReference>
<dbReference type="InterPro" id="IPR043128">
    <property type="entry name" value="Rev_trsase/Diguanyl_cyclase"/>
</dbReference>
<comment type="catalytic activity">
    <reaction evidence="2">
        <text>2 GTP = 3',3'-c-di-GMP + 2 diphosphate</text>
        <dbReference type="Rhea" id="RHEA:24898"/>
        <dbReference type="ChEBI" id="CHEBI:33019"/>
        <dbReference type="ChEBI" id="CHEBI:37565"/>
        <dbReference type="ChEBI" id="CHEBI:58805"/>
        <dbReference type="EC" id="2.7.7.65"/>
    </reaction>
</comment>